<feature type="coiled-coil region" evidence="7">
    <location>
        <begin position="275"/>
        <end position="302"/>
    </location>
</feature>
<sequence length="729" mass="83454">MQSGSSAPSNLPSSGPGTVPNNAGSFAPGVIPPFGMMPPPGFMPPTPGMGPPPFGVPIPNMAPPPGGDKNVWTEHQSPDGRVYYYNNLTKQSLWDKPDELKTAAEILLSQCPWKEYKTEEGKTYYHNVTTKESRWVIPPELGELKTKMASEEKAKTTLNGQAAPEVKPSPAAESSRAPISALDQAMAATLAAITVPSPQNDSMDVKESPGSDSRNSTPEPRAIFKDKKEALEAFKELLREKNVPSSASWDQALKVIQRDPRFAALGKLTERKQAFHAYKTQKQKEEKEENRLRAKKAKEDLESFLLSDSRISSTSKYYRCEEMYGSLDVWKNVPESERRDIYEDAIFHLAKREKEEEKALRKRNMKNLTRVLDSMTDITHRTAWTEAQQLLLDNPTFSEDNDLLAMDKEDALIVFEQHIRELENEEEEERERGKRRLKRLQRKNRDSYLILLDELHDNGKLTSMSLWVELYPIISTDLRFSAMLGQPGSNPLDLFKFYIEDLKSRFHDEKKIIKELLKEKAFDVDVNTTFEEFATIVSDDKRSHTLDGGNVKLTYNALIEKAEARDKEKMKEENRRMKKLENAFRTLLKTKEVDHTAVWDDSRSKLEGDPAFESITLESERVRIFKDYQRDMEESCGHHHSRSKKNKKKEKKQKRRSSSSKSPSTARSESRSKSRSKSRSRSKSVEDQQPVIKAETFPTPTTKKNKKKKSKKKKERSQSVNNRFHTHLQ</sequence>
<accession>A0A9N6WTH2</accession>
<dbReference type="SMART" id="SM00456">
    <property type="entry name" value="WW"/>
    <property type="match status" value="2"/>
</dbReference>
<comment type="function">
    <text evidence="2">May be involved in pre-mRNA splicing.</text>
</comment>
<feature type="domain" description="WW" evidence="9">
    <location>
        <begin position="112"/>
        <end position="140"/>
    </location>
</feature>
<dbReference type="Pfam" id="PF00397">
    <property type="entry name" value="WW"/>
    <property type="match status" value="2"/>
</dbReference>
<dbReference type="Pfam" id="PF01846">
    <property type="entry name" value="FF"/>
    <property type="match status" value="3"/>
</dbReference>
<dbReference type="SUPFAM" id="SSF51045">
    <property type="entry name" value="WW domain"/>
    <property type="match status" value="2"/>
</dbReference>
<evidence type="ECO:0000259" key="9">
    <source>
        <dbReference type="PROSITE" id="PS50020"/>
    </source>
</evidence>
<dbReference type="CDD" id="cd00201">
    <property type="entry name" value="WW"/>
    <property type="match status" value="2"/>
</dbReference>
<comment type="subunit">
    <text evidence="3">Interacts with the N-terminus of HD.</text>
</comment>
<dbReference type="EMBL" id="OC985853">
    <property type="protein sequence ID" value="CAG4642508.1"/>
    <property type="molecule type" value="Genomic_DNA"/>
</dbReference>
<dbReference type="InterPro" id="IPR036020">
    <property type="entry name" value="WW_dom_sf"/>
</dbReference>
<feature type="coiled-coil region" evidence="7">
    <location>
        <begin position="563"/>
        <end position="590"/>
    </location>
</feature>
<evidence type="ECO:0000256" key="7">
    <source>
        <dbReference type="SAM" id="Coils"/>
    </source>
</evidence>
<feature type="region of interest" description="Disordered" evidence="8">
    <location>
        <begin position="192"/>
        <end position="223"/>
    </location>
</feature>
<feature type="coiled-coil region" evidence="7">
    <location>
        <begin position="405"/>
        <end position="443"/>
    </location>
</feature>
<feature type="region of interest" description="Disordered" evidence="8">
    <location>
        <begin position="633"/>
        <end position="729"/>
    </location>
</feature>
<evidence type="ECO:0000256" key="6">
    <source>
        <dbReference type="ARBA" id="ARBA00080326"/>
    </source>
</evidence>
<dbReference type="Pfam" id="PF25432">
    <property type="entry name" value="FF_PRPF40A"/>
    <property type="match status" value="1"/>
</dbReference>
<gene>
    <name evidence="11" type="primary">EOG090X064W</name>
</gene>
<evidence type="ECO:0000256" key="4">
    <source>
        <dbReference type="ARBA" id="ARBA00072039"/>
    </source>
</evidence>
<dbReference type="PROSITE" id="PS50020">
    <property type="entry name" value="WW_DOMAIN_2"/>
    <property type="match status" value="2"/>
</dbReference>
<dbReference type="GO" id="GO:0071004">
    <property type="term" value="C:U2-type prespliceosome"/>
    <property type="evidence" value="ECO:0007669"/>
    <property type="project" value="TreeGrafter"/>
</dbReference>
<feature type="domain" description="FF" evidence="10">
    <location>
        <begin position="505"/>
        <end position="561"/>
    </location>
</feature>
<dbReference type="FunFam" id="1.10.10.440:FF:000003">
    <property type="entry name" value="Pre-mRNA processing factor 40 homolog A"/>
    <property type="match status" value="1"/>
</dbReference>
<proteinExistence type="predicted"/>
<feature type="compositionally biased region" description="Basic residues" evidence="8">
    <location>
        <begin position="703"/>
        <end position="715"/>
    </location>
</feature>
<feature type="domain" description="FF" evidence="10">
    <location>
        <begin position="441"/>
        <end position="501"/>
    </location>
</feature>
<dbReference type="GO" id="GO:0005685">
    <property type="term" value="C:U1 snRNP"/>
    <property type="evidence" value="ECO:0007669"/>
    <property type="project" value="TreeGrafter"/>
</dbReference>
<dbReference type="GO" id="GO:0003723">
    <property type="term" value="F:RNA binding"/>
    <property type="evidence" value="ECO:0007669"/>
    <property type="project" value="TreeGrafter"/>
</dbReference>
<dbReference type="PROSITE" id="PS51676">
    <property type="entry name" value="FF"/>
    <property type="match status" value="4"/>
</dbReference>
<evidence type="ECO:0000256" key="5">
    <source>
        <dbReference type="ARBA" id="ARBA00075613"/>
    </source>
</evidence>
<keyword evidence="7" id="KW-0175">Coiled coil</keyword>
<feature type="compositionally biased region" description="Basic residues" evidence="8">
    <location>
        <begin position="673"/>
        <end position="682"/>
    </location>
</feature>
<evidence type="ECO:0000256" key="1">
    <source>
        <dbReference type="ARBA" id="ARBA00022737"/>
    </source>
</evidence>
<dbReference type="FunFam" id="1.10.10.440:FF:000002">
    <property type="entry name" value="pre-mRNA-processing factor 40 homolog A isoform X1"/>
    <property type="match status" value="1"/>
</dbReference>
<dbReference type="GO" id="GO:0045292">
    <property type="term" value="P:mRNA cis splicing, via spliceosome"/>
    <property type="evidence" value="ECO:0007669"/>
    <property type="project" value="InterPro"/>
</dbReference>
<dbReference type="Gene3D" id="2.20.70.10">
    <property type="match status" value="2"/>
</dbReference>
<evidence type="ECO:0000313" key="11">
    <source>
        <dbReference type="EMBL" id="CAG4642508.1"/>
    </source>
</evidence>
<feature type="compositionally biased region" description="Low complexity" evidence="8">
    <location>
        <begin position="1"/>
        <end position="17"/>
    </location>
</feature>
<feature type="region of interest" description="Disordered" evidence="8">
    <location>
        <begin position="150"/>
        <end position="179"/>
    </location>
</feature>
<dbReference type="Gene3D" id="1.10.10.440">
    <property type="entry name" value="FF domain"/>
    <property type="match status" value="5"/>
</dbReference>
<feature type="domain" description="WW" evidence="9">
    <location>
        <begin position="72"/>
        <end position="99"/>
    </location>
</feature>
<dbReference type="SMART" id="SM00441">
    <property type="entry name" value="FF"/>
    <property type="match status" value="4"/>
</dbReference>
<protein>
    <recommendedName>
        <fullName evidence="4">Pre-mRNA-processing factor 40 homolog B</fullName>
    </recommendedName>
    <alternativeName>
        <fullName evidence="5">Huntingtin yeast partner C</fullName>
    </alternativeName>
    <alternativeName>
        <fullName evidence="6">Huntingtin-interacting protein C</fullName>
    </alternativeName>
</protein>
<keyword evidence="1" id="KW-0677">Repeat</keyword>
<feature type="domain" description="FF" evidence="10">
    <location>
        <begin position="576"/>
        <end position="631"/>
    </location>
</feature>
<dbReference type="InterPro" id="IPR002713">
    <property type="entry name" value="FF_domain"/>
</dbReference>
<dbReference type="FunFam" id="1.10.10.440:FF:000015">
    <property type="entry name" value="pre-mRNA-processing factor 40 homolog B isoform X2"/>
    <property type="match status" value="1"/>
</dbReference>
<dbReference type="InterPro" id="IPR001202">
    <property type="entry name" value="WW_dom"/>
</dbReference>
<dbReference type="FunFam" id="1.10.10.440:FF:000016">
    <property type="entry name" value="pre-mRNA-processing factor 40 homolog B isoform X1"/>
    <property type="match status" value="1"/>
</dbReference>
<dbReference type="SUPFAM" id="SSF81698">
    <property type="entry name" value="FF domain"/>
    <property type="match status" value="5"/>
</dbReference>
<dbReference type="InterPro" id="IPR039726">
    <property type="entry name" value="Prp40-like"/>
</dbReference>
<evidence type="ECO:0000256" key="8">
    <source>
        <dbReference type="SAM" id="MobiDB-lite"/>
    </source>
</evidence>
<organism evidence="11">
    <name type="scientific">Evadne anonyx</name>
    <dbReference type="NCBI Taxonomy" id="141404"/>
    <lineage>
        <taxon>Eukaryota</taxon>
        <taxon>Metazoa</taxon>
        <taxon>Ecdysozoa</taxon>
        <taxon>Arthropoda</taxon>
        <taxon>Crustacea</taxon>
        <taxon>Branchiopoda</taxon>
        <taxon>Diplostraca</taxon>
        <taxon>Cladocera</taxon>
        <taxon>Onychopoda</taxon>
        <taxon>Podonidae</taxon>
        <taxon>Evadne</taxon>
    </lineage>
</organism>
<dbReference type="PANTHER" id="PTHR11864">
    <property type="entry name" value="PRE-MRNA-PROCESSING PROTEIN PRP40"/>
    <property type="match status" value="1"/>
</dbReference>
<dbReference type="PANTHER" id="PTHR11864:SF0">
    <property type="entry name" value="PRP40 PRE-MRNA PROCESSING FACTOR 40 HOMOLOG A (YEAST)"/>
    <property type="match status" value="1"/>
</dbReference>
<feature type="region of interest" description="Disordered" evidence="8">
    <location>
        <begin position="1"/>
        <end position="26"/>
    </location>
</feature>
<reference evidence="11" key="1">
    <citation type="submission" date="2021-04" db="EMBL/GenBank/DDBJ databases">
        <authorList>
            <person name="Cornetti L."/>
        </authorList>
    </citation>
    <scope>NUCLEOTIDE SEQUENCE</scope>
</reference>
<feature type="compositionally biased region" description="Basic residues" evidence="8">
    <location>
        <begin position="638"/>
        <end position="658"/>
    </location>
</feature>
<dbReference type="PROSITE" id="PS01159">
    <property type="entry name" value="WW_DOMAIN_1"/>
    <property type="match status" value="1"/>
</dbReference>
<dbReference type="AlphaFoldDB" id="A0A9N6WTH2"/>
<dbReference type="InterPro" id="IPR036517">
    <property type="entry name" value="FF_domain_sf"/>
</dbReference>
<evidence type="ECO:0000259" key="10">
    <source>
        <dbReference type="PROSITE" id="PS51676"/>
    </source>
</evidence>
<feature type="domain" description="FF" evidence="10">
    <location>
        <begin position="227"/>
        <end position="281"/>
    </location>
</feature>
<evidence type="ECO:0000256" key="2">
    <source>
        <dbReference type="ARBA" id="ARBA00058987"/>
    </source>
</evidence>
<name>A0A9N6WTH2_9CRUS</name>
<evidence type="ECO:0000256" key="3">
    <source>
        <dbReference type="ARBA" id="ARBA00063790"/>
    </source>
</evidence>